<feature type="region of interest" description="Disordered" evidence="1">
    <location>
        <begin position="1"/>
        <end position="33"/>
    </location>
</feature>
<dbReference type="EMBL" id="JBHTAJ010000026">
    <property type="protein sequence ID" value="MFC7181069.1"/>
    <property type="molecule type" value="Genomic_DNA"/>
</dbReference>
<feature type="transmembrane region" description="Helical" evidence="2">
    <location>
        <begin position="85"/>
        <end position="107"/>
    </location>
</feature>
<dbReference type="Proteomes" id="UP001596435">
    <property type="component" value="Unassembled WGS sequence"/>
</dbReference>
<evidence type="ECO:0000256" key="2">
    <source>
        <dbReference type="SAM" id="Phobius"/>
    </source>
</evidence>
<dbReference type="RefSeq" id="WP_380231325.1">
    <property type="nucleotide sequence ID" value="NZ_JBHTAJ010000026.1"/>
</dbReference>
<protein>
    <submittedName>
        <fullName evidence="4">VanZ family protein</fullName>
    </submittedName>
</protein>
<feature type="non-terminal residue" evidence="4">
    <location>
        <position position="195"/>
    </location>
</feature>
<feature type="transmembrane region" description="Helical" evidence="2">
    <location>
        <begin position="151"/>
        <end position="172"/>
    </location>
</feature>
<feature type="domain" description="VanZ-like" evidence="3">
    <location>
        <begin position="46"/>
        <end position="163"/>
    </location>
</feature>
<evidence type="ECO:0000313" key="4">
    <source>
        <dbReference type="EMBL" id="MFC7181069.1"/>
    </source>
</evidence>
<proteinExistence type="predicted"/>
<keyword evidence="2" id="KW-0472">Membrane</keyword>
<feature type="transmembrane region" description="Helical" evidence="2">
    <location>
        <begin position="119"/>
        <end position="139"/>
    </location>
</feature>
<sequence length="195" mass="20455">MHRHGTTTRTGNQAGDDPQVENETGAAPPPETLRPLRTAGRLLLVGHLVLLGWLVLRPVAASWTYPANLTPFASVDRALALGGFAGLRQLASGVLPMAPFGVLLPAALGRLRTPWAASFLRTVGGTALIATGFEILESWTPGRVLNVDDILLGTVGAALCHLAVLPAARALLLRLPRRPAGPSVPRPRTAERAAA</sequence>
<name>A0ABW2FV24_9ACTN</name>
<organism evidence="4 5">
    <name type="scientific">Kitasatospora paranensis</name>
    <dbReference type="NCBI Taxonomy" id="258053"/>
    <lineage>
        <taxon>Bacteria</taxon>
        <taxon>Bacillati</taxon>
        <taxon>Actinomycetota</taxon>
        <taxon>Actinomycetes</taxon>
        <taxon>Kitasatosporales</taxon>
        <taxon>Streptomycetaceae</taxon>
        <taxon>Kitasatospora</taxon>
    </lineage>
</organism>
<keyword evidence="2" id="KW-1133">Transmembrane helix</keyword>
<keyword evidence="5" id="KW-1185">Reference proteome</keyword>
<evidence type="ECO:0000259" key="3">
    <source>
        <dbReference type="Pfam" id="PF04892"/>
    </source>
</evidence>
<dbReference type="InterPro" id="IPR006976">
    <property type="entry name" value="VanZ-like"/>
</dbReference>
<feature type="transmembrane region" description="Helical" evidence="2">
    <location>
        <begin position="42"/>
        <end position="65"/>
    </location>
</feature>
<evidence type="ECO:0000256" key="1">
    <source>
        <dbReference type="SAM" id="MobiDB-lite"/>
    </source>
</evidence>
<keyword evidence="2" id="KW-0812">Transmembrane</keyword>
<dbReference type="InterPro" id="IPR053150">
    <property type="entry name" value="Teicoplanin_resist-assoc"/>
</dbReference>
<evidence type="ECO:0000313" key="5">
    <source>
        <dbReference type="Proteomes" id="UP001596435"/>
    </source>
</evidence>
<gene>
    <name evidence="4" type="ORF">ACFQMG_16045</name>
</gene>
<reference evidence="5" key="1">
    <citation type="journal article" date="2019" name="Int. J. Syst. Evol. Microbiol.">
        <title>The Global Catalogue of Microorganisms (GCM) 10K type strain sequencing project: providing services to taxonomists for standard genome sequencing and annotation.</title>
        <authorList>
            <consortium name="The Broad Institute Genomics Platform"/>
            <consortium name="The Broad Institute Genome Sequencing Center for Infectious Disease"/>
            <person name="Wu L."/>
            <person name="Ma J."/>
        </authorList>
    </citation>
    <scope>NUCLEOTIDE SEQUENCE [LARGE SCALE GENOMIC DNA]</scope>
    <source>
        <strain evidence="5">CGMCC 1.12859</strain>
    </source>
</reference>
<dbReference type="PANTHER" id="PTHR36834">
    <property type="entry name" value="MEMBRANE PROTEIN-RELATED"/>
    <property type="match status" value="1"/>
</dbReference>
<accession>A0ABW2FV24</accession>
<dbReference type="Pfam" id="PF04892">
    <property type="entry name" value="VanZ"/>
    <property type="match status" value="1"/>
</dbReference>
<dbReference type="PANTHER" id="PTHR36834:SF1">
    <property type="entry name" value="INTEGRAL MEMBRANE PROTEIN"/>
    <property type="match status" value="1"/>
</dbReference>
<comment type="caution">
    <text evidence="4">The sequence shown here is derived from an EMBL/GenBank/DDBJ whole genome shotgun (WGS) entry which is preliminary data.</text>
</comment>